<feature type="transmembrane region" description="Helical" evidence="1">
    <location>
        <begin position="12"/>
        <end position="28"/>
    </location>
</feature>
<evidence type="ECO:0000313" key="2">
    <source>
        <dbReference type="EMBL" id="CAB4662310.1"/>
    </source>
</evidence>
<keyword evidence="1" id="KW-1133">Transmembrane helix</keyword>
<keyword evidence="1" id="KW-0472">Membrane</keyword>
<keyword evidence="1" id="KW-0812">Transmembrane</keyword>
<evidence type="ECO:0000256" key="1">
    <source>
        <dbReference type="SAM" id="Phobius"/>
    </source>
</evidence>
<dbReference type="InterPro" id="IPR030808">
    <property type="entry name" value="Glycosyl_04372"/>
</dbReference>
<sequence length="403" mass="45706">MLKYFRGRSFGNIFRFVLATPLALVFWLCIEVTNIFRPVYIVGLSYKGRITQYLAPMELHLRQANQTKKRYQMIFVVPVATPNEAVRTIYSRYALIIDSHFPKLIRSAFGIVAEKLKSRFTPELLEHHLLWSLEPATTLDELEIEFGKNLMKELGVPDGKQYVCLGVKDAAYYASITPESGYGQDLSHQAKDSRNIEVTNYMLAASYLANLGIYVVRVGAVVGSALPRDRDPLIIDYANEARSELGDIVLGANCKFSINAATGVWVFSATKNRPIVNCDQYELGYKHDMLRQGTPSLWTLRVLKNQQTLGLTMFSEMAVGGQKWADDKVLASLGLEPIPNTPEEILDAVIEMNDWIDGKLELSDLDEELQTKFYNCYPPETRLEKNPLVRISPSFLRKYQDLL</sequence>
<dbReference type="EMBL" id="CAEZWU010000034">
    <property type="protein sequence ID" value="CAB4662310.1"/>
    <property type="molecule type" value="Genomic_DNA"/>
</dbReference>
<reference evidence="2" key="1">
    <citation type="submission" date="2020-05" db="EMBL/GenBank/DDBJ databases">
        <authorList>
            <person name="Chiriac C."/>
            <person name="Salcher M."/>
            <person name="Ghai R."/>
            <person name="Kavagutti S V."/>
        </authorList>
    </citation>
    <scope>NUCLEOTIDE SEQUENCE</scope>
</reference>
<name>A0A6J6LKE1_9ZZZZ</name>
<protein>
    <submittedName>
        <fullName evidence="2">Unannotated protein</fullName>
    </submittedName>
</protein>
<proteinExistence type="predicted"/>
<organism evidence="2">
    <name type="scientific">freshwater metagenome</name>
    <dbReference type="NCBI Taxonomy" id="449393"/>
    <lineage>
        <taxon>unclassified sequences</taxon>
        <taxon>metagenomes</taxon>
        <taxon>ecological metagenomes</taxon>
    </lineage>
</organism>
<dbReference type="NCBIfam" id="TIGR04372">
    <property type="entry name" value="glycosyl_04372"/>
    <property type="match status" value="1"/>
</dbReference>
<dbReference type="AlphaFoldDB" id="A0A6J6LKE1"/>
<accession>A0A6J6LKE1</accession>
<gene>
    <name evidence="2" type="ORF">UFOPK2292_00340</name>
</gene>